<keyword evidence="2" id="KW-1185">Reference proteome</keyword>
<proteinExistence type="predicted"/>
<accession>A0A3G1KT40</accession>
<reference evidence="1 2" key="1">
    <citation type="submission" date="2016-10" db="EMBL/GenBank/DDBJ databases">
        <title>Complete Genome Sequence of Peptococcaceae strain DCMF.</title>
        <authorList>
            <person name="Edwards R.J."/>
            <person name="Holland S.I."/>
            <person name="Deshpande N.P."/>
            <person name="Wong Y.K."/>
            <person name="Ertan H."/>
            <person name="Manefield M."/>
            <person name="Russell T.L."/>
            <person name="Lee M.J."/>
        </authorList>
    </citation>
    <scope>NUCLEOTIDE SEQUENCE [LARGE SCALE GENOMIC DNA]</scope>
    <source>
        <strain evidence="1 2">DCMF</strain>
    </source>
</reference>
<dbReference type="EMBL" id="CP017634">
    <property type="protein sequence ID" value="ATW25621.1"/>
    <property type="molecule type" value="Genomic_DNA"/>
</dbReference>
<name>A0A3G1KT40_FORW1</name>
<dbReference type="KEGG" id="fwa:DCMF_13390"/>
<protein>
    <submittedName>
        <fullName evidence="1">Uncharacterized protein</fullName>
    </submittedName>
</protein>
<evidence type="ECO:0000313" key="2">
    <source>
        <dbReference type="Proteomes" id="UP000323521"/>
    </source>
</evidence>
<evidence type="ECO:0000313" key="1">
    <source>
        <dbReference type="EMBL" id="ATW25621.1"/>
    </source>
</evidence>
<dbReference type="OrthoDB" id="1839890at2"/>
<organism evidence="1 2">
    <name type="scientific">Formimonas warabiya</name>
    <dbReference type="NCBI Taxonomy" id="1761012"/>
    <lineage>
        <taxon>Bacteria</taxon>
        <taxon>Bacillati</taxon>
        <taxon>Bacillota</taxon>
        <taxon>Clostridia</taxon>
        <taxon>Eubacteriales</taxon>
        <taxon>Peptococcaceae</taxon>
        <taxon>Candidatus Formimonas</taxon>
    </lineage>
</organism>
<dbReference type="Proteomes" id="UP000323521">
    <property type="component" value="Chromosome"/>
</dbReference>
<dbReference type="RefSeq" id="WP_148134876.1">
    <property type="nucleotide sequence ID" value="NZ_CP017634.1"/>
</dbReference>
<sequence length="189" mass="21633">MVSIIEDNEDFFTTLEGQLRGVRACIKDNYVRECFDYVGNTPLENQYSAAELLGIFYSSIPKDQRYDIVLDVYMRSNHSKNLAKYVRAIKKYRPSTYADDIKTLADSTGNIVVYRGGVLSKNPDRSVSWTTNINMALFFTDYCRRGYKGNNIGVYMGNISIDDVIAYTNDRNEYEILQYGSVKNIIQIG</sequence>
<dbReference type="AlphaFoldDB" id="A0A3G1KT40"/>
<gene>
    <name evidence="1" type="ORF">DCMF_13390</name>
</gene>